<dbReference type="EMBL" id="CAJHNJ030000038">
    <property type="protein sequence ID" value="CAG9129549.1"/>
    <property type="molecule type" value="Genomic_DNA"/>
</dbReference>
<proteinExistence type="inferred from homology"/>
<evidence type="ECO:0000256" key="1">
    <source>
        <dbReference type="ARBA" id="ARBA00011738"/>
    </source>
</evidence>
<comment type="similarity">
    <text evidence="9">Belongs to the GST superfamily. Sigma family.</text>
</comment>
<accession>A0A8S4FS90</accession>
<evidence type="ECO:0000259" key="14">
    <source>
        <dbReference type="PROSITE" id="PS50865"/>
    </source>
</evidence>
<dbReference type="PROSITE" id="PS50405">
    <property type="entry name" value="GST_CTER"/>
    <property type="match status" value="1"/>
</dbReference>
<comment type="subunit">
    <text evidence="1">Homodimer.</text>
</comment>
<dbReference type="PANTHER" id="PTHR46165:SF2">
    <property type="entry name" value="SET AND MYND DOMAIN-CONTAINING PROTEIN 4"/>
    <property type="match status" value="1"/>
</dbReference>
<dbReference type="InterPro" id="IPR040079">
    <property type="entry name" value="Glutathione_S-Trfase"/>
</dbReference>
<keyword evidence="4" id="KW-0808">Transferase</keyword>
<dbReference type="Gene3D" id="1.25.40.10">
    <property type="entry name" value="Tetratricopeptide repeat domain"/>
    <property type="match status" value="1"/>
</dbReference>
<dbReference type="InterPro" id="IPR011990">
    <property type="entry name" value="TPR-like_helical_dom_sf"/>
</dbReference>
<dbReference type="GO" id="GO:0032259">
    <property type="term" value="P:methylation"/>
    <property type="evidence" value="ECO:0007669"/>
    <property type="project" value="UniProtKB-KW"/>
</dbReference>
<evidence type="ECO:0000256" key="4">
    <source>
        <dbReference type="ARBA" id="ARBA00022679"/>
    </source>
</evidence>
<dbReference type="Pfam" id="PF14497">
    <property type="entry name" value="GST_C_3"/>
    <property type="match status" value="1"/>
</dbReference>
<keyword evidence="16" id="KW-1185">Reference proteome</keyword>
<dbReference type="SUPFAM" id="SSF144232">
    <property type="entry name" value="HIT/MYND zinc finger-like"/>
    <property type="match status" value="1"/>
</dbReference>
<comment type="caution">
    <text evidence="15">The sequence shown here is derived from an EMBL/GenBank/DDBJ whole genome shotgun (WGS) entry which is preliminary data.</text>
</comment>
<dbReference type="InterPro" id="IPR046341">
    <property type="entry name" value="SET_dom_sf"/>
</dbReference>
<dbReference type="GO" id="GO:0005634">
    <property type="term" value="C:nucleus"/>
    <property type="evidence" value="ECO:0007669"/>
    <property type="project" value="TreeGrafter"/>
</dbReference>
<dbReference type="SUPFAM" id="SSF48452">
    <property type="entry name" value="TPR-like"/>
    <property type="match status" value="1"/>
</dbReference>
<dbReference type="PROSITE" id="PS50404">
    <property type="entry name" value="GST_NTER"/>
    <property type="match status" value="1"/>
</dbReference>
<dbReference type="PROSITE" id="PS01360">
    <property type="entry name" value="ZF_MYND_1"/>
    <property type="match status" value="1"/>
</dbReference>
<gene>
    <name evidence="15" type="ORF">PLXY2_LOCUS9616</name>
</gene>
<dbReference type="InterPro" id="IPR004045">
    <property type="entry name" value="Glutathione_S-Trfase_N"/>
</dbReference>
<keyword evidence="5" id="KW-0949">S-adenosyl-L-methionine</keyword>
<keyword evidence="7 11" id="KW-0863">Zinc-finger</keyword>
<evidence type="ECO:0000256" key="5">
    <source>
        <dbReference type="ARBA" id="ARBA00022691"/>
    </source>
</evidence>
<dbReference type="Proteomes" id="UP000653454">
    <property type="component" value="Unassembled WGS sequence"/>
</dbReference>
<comment type="catalytic activity">
    <reaction evidence="10">
        <text>RX + glutathione = an S-substituted glutathione + a halide anion + H(+)</text>
        <dbReference type="Rhea" id="RHEA:16437"/>
        <dbReference type="ChEBI" id="CHEBI:15378"/>
        <dbReference type="ChEBI" id="CHEBI:16042"/>
        <dbReference type="ChEBI" id="CHEBI:17792"/>
        <dbReference type="ChEBI" id="CHEBI:57925"/>
        <dbReference type="ChEBI" id="CHEBI:90779"/>
        <dbReference type="EC" id="2.5.1.18"/>
    </reaction>
</comment>
<dbReference type="Gene3D" id="2.170.270.10">
    <property type="entry name" value="SET domain"/>
    <property type="match status" value="1"/>
</dbReference>
<evidence type="ECO:0000256" key="11">
    <source>
        <dbReference type="PROSITE-ProRule" id="PRU00134"/>
    </source>
</evidence>
<evidence type="ECO:0000256" key="10">
    <source>
        <dbReference type="ARBA" id="ARBA00047960"/>
    </source>
</evidence>
<dbReference type="InterPro" id="IPR036249">
    <property type="entry name" value="Thioredoxin-like_sf"/>
</dbReference>
<dbReference type="GO" id="GO:0042826">
    <property type="term" value="F:histone deacetylase binding"/>
    <property type="evidence" value="ECO:0007669"/>
    <property type="project" value="TreeGrafter"/>
</dbReference>
<evidence type="ECO:0000256" key="7">
    <source>
        <dbReference type="ARBA" id="ARBA00022771"/>
    </source>
</evidence>
<evidence type="ECO:0000256" key="6">
    <source>
        <dbReference type="ARBA" id="ARBA00022723"/>
    </source>
</evidence>
<reference evidence="15" key="1">
    <citation type="submission" date="2020-11" db="EMBL/GenBank/DDBJ databases">
        <authorList>
            <person name="Whiteford S."/>
        </authorList>
    </citation>
    <scope>NUCLEOTIDE SEQUENCE</scope>
</reference>
<dbReference type="EC" id="2.5.1.18" evidence="2"/>
<dbReference type="InterPro" id="IPR004046">
    <property type="entry name" value="GST_C"/>
</dbReference>
<protein>
    <recommendedName>
        <fullName evidence="2">glutathione transferase</fullName>
        <ecNumber evidence="2">2.5.1.18</ecNumber>
    </recommendedName>
</protein>
<dbReference type="GO" id="GO:0008270">
    <property type="term" value="F:zinc ion binding"/>
    <property type="evidence" value="ECO:0007669"/>
    <property type="project" value="UniProtKB-KW"/>
</dbReference>
<keyword evidence="3" id="KW-0489">Methyltransferase</keyword>
<dbReference type="Gene3D" id="1.20.1050.10">
    <property type="match status" value="1"/>
</dbReference>
<dbReference type="SFLD" id="SFLDG00363">
    <property type="entry name" value="AMPS_(cytGST):_Alpha-__Mu-__Pi"/>
    <property type="match status" value="1"/>
</dbReference>
<dbReference type="InterPro" id="IPR010987">
    <property type="entry name" value="Glutathione-S-Trfase_C-like"/>
</dbReference>
<evidence type="ECO:0000256" key="2">
    <source>
        <dbReference type="ARBA" id="ARBA00012452"/>
    </source>
</evidence>
<name>A0A8S4FS90_PLUXY</name>
<keyword evidence="8" id="KW-0862">Zinc</keyword>
<dbReference type="GO" id="GO:0008168">
    <property type="term" value="F:methyltransferase activity"/>
    <property type="evidence" value="ECO:0007669"/>
    <property type="project" value="UniProtKB-KW"/>
</dbReference>
<evidence type="ECO:0000313" key="15">
    <source>
        <dbReference type="EMBL" id="CAG9129549.1"/>
    </source>
</evidence>
<dbReference type="CDD" id="cd03192">
    <property type="entry name" value="GST_C_Sigma_like"/>
    <property type="match status" value="1"/>
</dbReference>
<dbReference type="SFLD" id="SFLDS00019">
    <property type="entry name" value="Glutathione_Transferase_(cytos"/>
    <property type="match status" value="1"/>
</dbReference>
<evidence type="ECO:0000259" key="13">
    <source>
        <dbReference type="PROSITE" id="PS50405"/>
    </source>
</evidence>
<dbReference type="Pfam" id="PF02798">
    <property type="entry name" value="GST_N"/>
    <property type="match status" value="1"/>
</dbReference>
<dbReference type="PROSITE" id="PS50865">
    <property type="entry name" value="ZF_MYND_2"/>
    <property type="match status" value="1"/>
</dbReference>
<dbReference type="InterPro" id="IPR036282">
    <property type="entry name" value="Glutathione-S-Trfase_C_sf"/>
</dbReference>
<dbReference type="SFLD" id="SFLDG01205">
    <property type="entry name" value="AMPS.1"/>
    <property type="match status" value="1"/>
</dbReference>
<evidence type="ECO:0000256" key="8">
    <source>
        <dbReference type="ARBA" id="ARBA00022833"/>
    </source>
</evidence>
<feature type="domain" description="MYND-type" evidence="14">
    <location>
        <begin position="204"/>
        <end position="243"/>
    </location>
</feature>
<dbReference type="InterPro" id="IPR002893">
    <property type="entry name" value="Znf_MYND"/>
</dbReference>
<dbReference type="GO" id="GO:0005737">
    <property type="term" value="C:cytoplasm"/>
    <property type="evidence" value="ECO:0007669"/>
    <property type="project" value="TreeGrafter"/>
</dbReference>
<dbReference type="GO" id="GO:0004364">
    <property type="term" value="F:glutathione transferase activity"/>
    <property type="evidence" value="ECO:0007669"/>
    <property type="project" value="UniProtKB-EC"/>
</dbReference>
<evidence type="ECO:0000256" key="9">
    <source>
        <dbReference type="ARBA" id="ARBA00038317"/>
    </source>
</evidence>
<dbReference type="SUPFAM" id="SSF52833">
    <property type="entry name" value="Thioredoxin-like"/>
    <property type="match status" value="1"/>
</dbReference>
<evidence type="ECO:0000259" key="12">
    <source>
        <dbReference type="PROSITE" id="PS50404"/>
    </source>
</evidence>
<evidence type="ECO:0000313" key="16">
    <source>
        <dbReference type="Proteomes" id="UP000653454"/>
    </source>
</evidence>
<organism evidence="15 16">
    <name type="scientific">Plutella xylostella</name>
    <name type="common">Diamondback moth</name>
    <name type="synonym">Plutella maculipennis</name>
    <dbReference type="NCBI Taxonomy" id="51655"/>
    <lineage>
        <taxon>Eukaryota</taxon>
        <taxon>Metazoa</taxon>
        <taxon>Ecdysozoa</taxon>
        <taxon>Arthropoda</taxon>
        <taxon>Hexapoda</taxon>
        <taxon>Insecta</taxon>
        <taxon>Pterygota</taxon>
        <taxon>Neoptera</taxon>
        <taxon>Endopterygota</taxon>
        <taxon>Lepidoptera</taxon>
        <taxon>Glossata</taxon>
        <taxon>Ditrysia</taxon>
        <taxon>Yponomeutoidea</taxon>
        <taxon>Plutellidae</taxon>
        <taxon>Plutella</taxon>
    </lineage>
</organism>
<dbReference type="FunFam" id="1.20.1050.10:FF:000030">
    <property type="entry name" value="Glutathione S-transferase S1"/>
    <property type="match status" value="1"/>
</dbReference>
<dbReference type="InterPro" id="IPR052097">
    <property type="entry name" value="SET-MYND_domain_protein"/>
</dbReference>
<dbReference type="PANTHER" id="PTHR46165">
    <property type="entry name" value="SET AND MYND DOMAIN-CONTAINING PROTEIN 4"/>
    <property type="match status" value="1"/>
</dbReference>
<dbReference type="SUPFAM" id="SSF82199">
    <property type="entry name" value="SET domain"/>
    <property type="match status" value="1"/>
</dbReference>
<evidence type="ECO:0000256" key="3">
    <source>
        <dbReference type="ARBA" id="ARBA00022603"/>
    </source>
</evidence>
<dbReference type="SUPFAM" id="SSF47616">
    <property type="entry name" value="GST C-terminal domain-like"/>
    <property type="match status" value="1"/>
</dbReference>
<dbReference type="Gene3D" id="3.40.30.10">
    <property type="entry name" value="Glutaredoxin"/>
    <property type="match status" value="1"/>
</dbReference>
<dbReference type="CDD" id="cd03039">
    <property type="entry name" value="GST_N_Sigma_like"/>
    <property type="match status" value="1"/>
</dbReference>
<keyword evidence="6" id="KW-0479">Metal-binding</keyword>
<dbReference type="AlphaFoldDB" id="A0A8S4FS90"/>
<feature type="domain" description="GST C-terminal" evidence="13">
    <location>
        <begin position="573"/>
        <end position="696"/>
    </location>
</feature>
<feature type="domain" description="GST N-terminal" evidence="12">
    <location>
        <begin position="494"/>
        <end position="571"/>
    </location>
</feature>
<sequence length="696" mass="78815">MQNDDFAGVVMVCLDVLESGDFPMPALKVTKSEDTSEQIRNEGNRAFADGKLSRALALYNKALLFAPPRSTAMKLAYSNRSALLHKLGCYSACLKDLYTCFKMGCPDHIRTKLEKRLHDCVIRAGSEINPMNLRNMDQFKEFFKISEVNVEIPCASSAVAVSRDRAGGCTVVAARGVPAGTVLALERAGACWPVSDGDLSPVACHYCLSVTLNLLPCTTCCYALFCSERCREICWKESHSIECPLMEILNQEGELLRLTTRQVVKMRQSCSTWDDFIADTADWGLRRMSKNSVKDIFDSKNRFSLLNFDEENFINKVRSSCQPNVLSIPLNDNMALVACKPIKSGEELLTSHIRFQNNLYHDNIKKHHQTTFQLLNALCACETSEDNSSWSQEQLLFLKKPRIQKIRVPVSLLLLQSRYSSEESGADTRRFHPSLSWASKLNSGHDFPFSWASQSMDRFQPAGFEQEYSVAAAQPNGRRSVEIQLLDKNPLTMPVVKFYYFPIKALGEGPRLLLAYGGQEFQDIRVDKENWPEFKPKTKYGQMPILEIDGKQYAQSAAICRYLASRYGLAGADAEQNFEIDEAVDFFNDIRAKAAQVHYEEDEKVKEKRHETYSQTVYPDLLGKLHDIVQRNNGHLAANKLTWADFYFAGVYDYMKVMLRRPDLDQQYPGFAKVYETVYSLPKVKAFADAAPKTDF</sequence>